<feature type="compositionally biased region" description="Polar residues" evidence="1">
    <location>
        <begin position="1"/>
        <end position="10"/>
    </location>
</feature>
<dbReference type="AlphaFoldDB" id="A0A2I0UIF2"/>
<evidence type="ECO:0000313" key="2">
    <source>
        <dbReference type="EMBL" id="PKU45827.1"/>
    </source>
</evidence>
<keyword evidence="3" id="KW-1185">Reference proteome</keyword>
<dbReference type="EMBL" id="KZ505740">
    <property type="protein sequence ID" value="PKU45827.1"/>
    <property type="molecule type" value="Genomic_DNA"/>
</dbReference>
<feature type="region of interest" description="Disordered" evidence="1">
    <location>
        <begin position="1"/>
        <end position="25"/>
    </location>
</feature>
<evidence type="ECO:0000256" key="1">
    <source>
        <dbReference type="SAM" id="MobiDB-lite"/>
    </source>
</evidence>
<proteinExistence type="predicted"/>
<name>A0A2I0UIF2_LIMLA</name>
<reference evidence="3" key="2">
    <citation type="submission" date="2017-12" db="EMBL/GenBank/DDBJ databases">
        <title>Genome sequence of the Bar-tailed Godwit (Limosa lapponica baueri).</title>
        <authorList>
            <person name="Lima N.C.B."/>
            <person name="Parody-Merino A.M."/>
            <person name="Battley P.F."/>
            <person name="Fidler A.E."/>
            <person name="Prosdocimi F."/>
        </authorList>
    </citation>
    <scope>NUCLEOTIDE SEQUENCE [LARGE SCALE GENOMIC DNA]</scope>
</reference>
<evidence type="ECO:0000313" key="3">
    <source>
        <dbReference type="Proteomes" id="UP000233556"/>
    </source>
</evidence>
<dbReference type="Proteomes" id="UP000233556">
    <property type="component" value="Unassembled WGS sequence"/>
</dbReference>
<reference evidence="3" key="1">
    <citation type="submission" date="2017-11" db="EMBL/GenBank/DDBJ databases">
        <authorList>
            <person name="Lima N.C."/>
            <person name="Parody-Merino A.M."/>
            <person name="Battley P.F."/>
            <person name="Fidler A.E."/>
            <person name="Prosdocimi F."/>
        </authorList>
    </citation>
    <scope>NUCLEOTIDE SEQUENCE [LARGE SCALE GENOMIC DNA]</scope>
</reference>
<gene>
    <name evidence="2" type="ORF">llap_3871</name>
</gene>
<feature type="compositionally biased region" description="Basic and acidic residues" evidence="1">
    <location>
        <begin position="11"/>
        <end position="25"/>
    </location>
</feature>
<protein>
    <submittedName>
        <fullName evidence="2">Uncharacterized protein</fullName>
    </submittedName>
</protein>
<organism evidence="2 3">
    <name type="scientific">Limosa lapponica baueri</name>
    <dbReference type="NCBI Taxonomy" id="1758121"/>
    <lineage>
        <taxon>Eukaryota</taxon>
        <taxon>Metazoa</taxon>
        <taxon>Chordata</taxon>
        <taxon>Craniata</taxon>
        <taxon>Vertebrata</taxon>
        <taxon>Euteleostomi</taxon>
        <taxon>Archelosauria</taxon>
        <taxon>Archosauria</taxon>
        <taxon>Dinosauria</taxon>
        <taxon>Saurischia</taxon>
        <taxon>Theropoda</taxon>
        <taxon>Coelurosauria</taxon>
        <taxon>Aves</taxon>
        <taxon>Neognathae</taxon>
        <taxon>Neoaves</taxon>
        <taxon>Charadriiformes</taxon>
        <taxon>Scolopacidae</taxon>
        <taxon>Limosa</taxon>
    </lineage>
</organism>
<sequence length="204" mass="23122">MASSNFSSIKPDSKHPEGGKDDHIDPVTLSQHIRMDDTTPQLAKKSTAEISQKSREFAWMAIGENSLASSSYMCDLSIYSHDMNNCYSKKPHGSVGSTLTWLGTSSPLLPPDDRLYHELLISRKDEGKRRPEKKGRGRAWLWCEIRWNDKPYLMTTSLGVQQFSILTIIIEFRYYGGGIGCILGEERNMGKKYRGDNKEIVDEN</sequence>
<accession>A0A2I0UIF2</accession>